<name>A0A9X9YD77_9BRAD</name>
<organism evidence="1 2">
    <name type="scientific">Bradyrhizobium barranii subsp. barranii</name>
    <dbReference type="NCBI Taxonomy" id="2823807"/>
    <lineage>
        <taxon>Bacteria</taxon>
        <taxon>Pseudomonadati</taxon>
        <taxon>Pseudomonadota</taxon>
        <taxon>Alphaproteobacteria</taxon>
        <taxon>Hyphomicrobiales</taxon>
        <taxon>Nitrobacteraceae</taxon>
        <taxon>Bradyrhizobium</taxon>
        <taxon>Bradyrhizobium barranii</taxon>
    </lineage>
</organism>
<proteinExistence type="predicted"/>
<dbReference type="RefSeq" id="WP_228411363.1">
    <property type="nucleotide sequence ID" value="NZ_CP086136.1"/>
</dbReference>
<gene>
    <name evidence="1" type="ORF">J4G43_043820</name>
</gene>
<dbReference type="KEGG" id="bban:J4G43_043820"/>
<evidence type="ECO:0000313" key="2">
    <source>
        <dbReference type="Proteomes" id="UP000664702"/>
    </source>
</evidence>
<dbReference type="Proteomes" id="UP000664702">
    <property type="component" value="Chromosome"/>
</dbReference>
<reference evidence="1 2" key="1">
    <citation type="journal article" date="2022" name="Int. J. Syst. Evol. Microbiol.">
        <title>Strains of Bradyrhizobium barranii sp. nov. associated with legumes native to Canada are symbionts of soybeans and belong to different subspecies (subsp. barranii subsp. nov. and subsp. apii subsp. nov.) and symbiovars (sv. glycinearum and sv. septentrionale).</title>
        <authorList>
            <person name="Bromfield E.S.P."/>
            <person name="Cloutier S."/>
            <person name="Wasai-Hara S."/>
            <person name="Minamisawa K."/>
        </authorList>
    </citation>
    <scope>NUCLEOTIDE SEQUENCE [LARGE SCALE GENOMIC DNA]</scope>
    <source>
        <strain evidence="1 2">144S4</strain>
    </source>
</reference>
<dbReference type="AlphaFoldDB" id="A0A9X9YD77"/>
<protein>
    <submittedName>
        <fullName evidence="1">Uncharacterized protein</fullName>
    </submittedName>
</protein>
<evidence type="ECO:0000313" key="1">
    <source>
        <dbReference type="EMBL" id="UEM17871.1"/>
    </source>
</evidence>
<accession>A0A9X9YD77</accession>
<dbReference type="EMBL" id="CP086136">
    <property type="protein sequence ID" value="UEM17871.1"/>
    <property type="molecule type" value="Genomic_DNA"/>
</dbReference>
<sequence length="116" mass="12895">MTTAMMLHLGVIISRTRRRSEQIATPLDAEPIGSAEFIQKAIIKARLHKFTNQPACHFSVVLLRGIFSADMAAKILKIVRPRLEGFDQSGPQRLDHVCSMELKGDHVGATNQGVFR</sequence>